<dbReference type="EMBL" id="JAWDGP010004437">
    <property type="protein sequence ID" value="KAK3764498.1"/>
    <property type="molecule type" value="Genomic_DNA"/>
</dbReference>
<comment type="caution">
    <text evidence="1">The sequence shown here is derived from an EMBL/GenBank/DDBJ whole genome shotgun (WGS) entry which is preliminary data.</text>
</comment>
<reference evidence="1" key="1">
    <citation type="journal article" date="2023" name="G3 (Bethesda)">
        <title>A reference genome for the long-term kleptoplast-retaining sea slug Elysia crispata morphotype clarki.</title>
        <authorList>
            <person name="Eastman K.E."/>
            <person name="Pendleton A.L."/>
            <person name="Shaikh M.A."/>
            <person name="Suttiyut T."/>
            <person name="Ogas R."/>
            <person name="Tomko P."/>
            <person name="Gavelis G."/>
            <person name="Widhalm J.R."/>
            <person name="Wisecaver J.H."/>
        </authorList>
    </citation>
    <scope>NUCLEOTIDE SEQUENCE</scope>
    <source>
        <strain evidence="1">ECLA1</strain>
    </source>
</reference>
<evidence type="ECO:0000313" key="1">
    <source>
        <dbReference type="EMBL" id="KAK3764498.1"/>
    </source>
</evidence>
<sequence length="81" mass="8854">MMGLFNYSNDINMSTTIIINAHPAGDVRDPIFGNLSVEGSKAVTSSLHFWGPVSWILVYFLALVTDHAADLVIDLATFGRQ</sequence>
<keyword evidence="2" id="KW-1185">Reference proteome</keyword>
<protein>
    <submittedName>
        <fullName evidence="1">Uncharacterized protein</fullName>
    </submittedName>
</protein>
<proteinExistence type="predicted"/>
<accession>A0AAE0Z7Y0</accession>
<gene>
    <name evidence="1" type="ORF">RRG08_055663</name>
</gene>
<organism evidence="1 2">
    <name type="scientific">Elysia crispata</name>
    <name type="common">lettuce slug</name>
    <dbReference type="NCBI Taxonomy" id="231223"/>
    <lineage>
        <taxon>Eukaryota</taxon>
        <taxon>Metazoa</taxon>
        <taxon>Spiralia</taxon>
        <taxon>Lophotrochozoa</taxon>
        <taxon>Mollusca</taxon>
        <taxon>Gastropoda</taxon>
        <taxon>Heterobranchia</taxon>
        <taxon>Euthyneura</taxon>
        <taxon>Panpulmonata</taxon>
        <taxon>Sacoglossa</taxon>
        <taxon>Placobranchoidea</taxon>
        <taxon>Plakobranchidae</taxon>
        <taxon>Elysia</taxon>
    </lineage>
</organism>
<evidence type="ECO:0000313" key="2">
    <source>
        <dbReference type="Proteomes" id="UP001283361"/>
    </source>
</evidence>
<dbReference type="Proteomes" id="UP001283361">
    <property type="component" value="Unassembled WGS sequence"/>
</dbReference>
<dbReference type="AlphaFoldDB" id="A0AAE0Z7Y0"/>
<name>A0AAE0Z7Y0_9GAST</name>